<gene>
    <name evidence="4" type="ORF">Enr17x_16120</name>
</gene>
<reference evidence="4 5" key="1">
    <citation type="submission" date="2019-03" db="EMBL/GenBank/DDBJ databases">
        <title>Deep-cultivation of Planctomycetes and their phenomic and genomic characterization uncovers novel biology.</title>
        <authorList>
            <person name="Wiegand S."/>
            <person name="Jogler M."/>
            <person name="Boedeker C."/>
            <person name="Pinto D."/>
            <person name="Vollmers J."/>
            <person name="Rivas-Marin E."/>
            <person name="Kohn T."/>
            <person name="Peeters S.H."/>
            <person name="Heuer A."/>
            <person name="Rast P."/>
            <person name="Oberbeckmann S."/>
            <person name="Bunk B."/>
            <person name="Jeske O."/>
            <person name="Meyerdierks A."/>
            <person name="Storesund J.E."/>
            <person name="Kallscheuer N."/>
            <person name="Luecker S."/>
            <person name="Lage O.M."/>
            <person name="Pohl T."/>
            <person name="Merkel B.J."/>
            <person name="Hornburger P."/>
            <person name="Mueller R.-W."/>
            <person name="Bruemmer F."/>
            <person name="Labrenz M."/>
            <person name="Spormann A.M."/>
            <person name="Op den Camp H."/>
            <person name="Overmann J."/>
            <person name="Amann R."/>
            <person name="Jetten M.S.M."/>
            <person name="Mascher T."/>
            <person name="Medema M.H."/>
            <person name="Devos D.P."/>
            <person name="Kaster A.-K."/>
            <person name="Ovreas L."/>
            <person name="Rohde M."/>
            <person name="Galperin M.Y."/>
            <person name="Jogler C."/>
        </authorList>
    </citation>
    <scope>NUCLEOTIDE SEQUENCE [LARGE SCALE GENOMIC DNA]</scope>
    <source>
        <strain evidence="4 5">Enr17</strain>
    </source>
</reference>
<dbReference type="SUPFAM" id="SSF53335">
    <property type="entry name" value="S-adenosyl-L-methionine-dependent methyltransferases"/>
    <property type="match status" value="1"/>
</dbReference>
<accession>A0A518I9B5</accession>
<organism evidence="4 5">
    <name type="scientific">Gimesia fumaroli</name>
    <dbReference type="NCBI Taxonomy" id="2527976"/>
    <lineage>
        <taxon>Bacteria</taxon>
        <taxon>Pseudomonadati</taxon>
        <taxon>Planctomycetota</taxon>
        <taxon>Planctomycetia</taxon>
        <taxon>Planctomycetales</taxon>
        <taxon>Planctomycetaceae</taxon>
        <taxon>Gimesia</taxon>
    </lineage>
</organism>
<keyword evidence="4" id="KW-0808">Transferase</keyword>
<dbReference type="AlphaFoldDB" id="A0A518I9B5"/>
<dbReference type="RefSeq" id="WP_145307469.1">
    <property type="nucleotide sequence ID" value="NZ_CP037452.1"/>
</dbReference>
<evidence type="ECO:0000256" key="1">
    <source>
        <dbReference type="ARBA" id="ARBA00022603"/>
    </source>
</evidence>
<dbReference type="Pfam" id="PF05175">
    <property type="entry name" value="MTS"/>
    <property type="match status" value="1"/>
</dbReference>
<sequence length="209" mass="23669">MSHSRQTGNLRLKRLQEHTEFKGEQLASECSRFHRLAQEDQAPRAISSFNLFQTPEEIADIMVQELGMRRRVLEPSAGLGRLYVPYREANPETEITLVEISPGCCRELYLLTENDNSITILQRDFLGTVGMVCYFDGILMNPPFKHGADIRHIEYALTMLAPGGRLVSLCYWGVKQKKRFANCDVRFLPPGSFKSEGTNADVAMVVIDN</sequence>
<dbReference type="Gene3D" id="3.40.50.150">
    <property type="entry name" value="Vaccinia Virus protein VP39"/>
    <property type="match status" value="1"/>
</dbReference>
<name>A0A518I9B5_9PLAN</name>
<dbReference type="Proteomes" id="UP000318313">
    <property type="component" value="Chromosome"/>
</dbReference>
<keyword evidence="5" id="KW-1185">Reference proteome</keyword>
<evidence type="ECO:0000313" key="4">
    <source>
        <dbReference type="EMBL" id="QDV49592.1"/>
    </source>
</evidence>
<dbReference type="OrthoDB" id="291479at2"/>
<dbReference type="EMBL" id="CP037452">
    <property type="protein sequence ID" value="QDV49592.1"/>
    <property type="molecule type" value="Genomic_DNA"/>
</dbReference>
<keyword evidence="2" id="KW-0949">S-adenosyl-L-methionine</keyword>
<evidence type="ECO:0000259" key="3">
    <source>
        <dbReference type="Pfam" id="PF05175"/>
    </source>
</evidence>
<dbReference type="KEGG" id="gfm:Enr17x_16120"/>
<evidence type="ECO:0000313" key="5">
    <source>
        <dbReference type="Proteomes" id="UP000318313"/>
    </source>
</evidence>
<dbReference type="CDD" id="cd02440">
    <property type="entry name" value="AdoMet_MTases"/>
    <property type="match status" value="1"/>
</dbReference>
<evidence type="ECO:0000256" key="2">
    <source>
        <dbReference type="ARBA" id="ARBA00022691"/>
    </source>
</evidence>
<protein>
    <submittedName>
        <fullName evidence="4">Methyltransferase small domain protein</fullName>
    </submittedName>
</protein>
<dbReference type="GO" id="GO:0008168">
    <property type="term" value="F:methyltransferase activity"/>
    <property type="evidence" value="ECO:0007669"/>
    <property type="project" value="UniProtKB-KW"/>
</dbReference>
<dbReference type="GO" id="GO:0032259">
    <property type="term" value="P:methylation"/>
    <property type="evidence" value="ECO:0007669"/>
    <property type="project" value="UniProtKB-KW"/>
</dbReference>
<proteinExistence type="predicted"/>
<dbReference type="InterPro" id="IPR007848">
    <property type="entry name" value="Small_mtfrase_dom"/>
</dbReference>
<dbReference type="PRINTS" id="PR00507">
    <property type="entry name" value="N12N6MTFRASE"/>
</dbReference>
<dbReference type="InterPro" id="IPR029063">
    <property type="entry name" value="SAM-dependent_MTases_sf"/>
</dbReference>
<feature type="domain" description="Methyltransferase small" evidence="3">
    <location>
        <begin position="61"/>
        <end position="167"/>
    </location>
</feature>
<keyword evidence="1 4" id="KW-0489">Methyltransferase</keyword>